<proteinExistence type="predicted"/>
<accession>A0ACD1HA35</accession>
<evidence type="ECO:0000313" key="1">
    <source>
        <dbReference type="EMBL" id="RAH70240.1"/>
    </source>
</evidence>
<evidence type="ECO:0000313" key="2">
    <source>
        <dbReference type="Proteomes" id="UP000249661"/>
    </source>
</evidence>
<organism evidence="1 2">
    <name type="scientific">Aspergillus aculeatinus CBS 121060</name>
    <dbReference type="NCBI Taxonomy" id="1448322"/>
    <lineage>
        <taxon>Eukaryota</taxon>
        <taxon>Fungi</taxon>
        <taxon>Dikarya</taxon>
        <taxon>Ascomycota</taxon>
        <taxon>Pezizomycotina</taxon>
        <taxon>Eurotiomycetes</taxon>
        <taxon>Eurotiomycetidae</taxon>
        <taxon>Eurotiales</taxon>
        <taxon>Aspergillaceae</taxon>
        <taxon>Aspergillus</taxon>
        <taxon>Aspergillus subgen. Circumdati</taxon>
    </lineage>
</organism>
<name>A0ACD1HA35_9EURO</name>
<sequence length="81" mass="9140">MNTGIRAPIVQSEIYFGEWIWVLVMRCTVVYDCVVFLCGLFLEVRRAPSGPTGDHNASTCGKWLTLKLYRICGAIVQMNNL</sequence>
<dbReference type="Proteomes" id="UP000249661">
    <property type="component" value="Unassembled WGS sequence"/>
</dbReference>
<protein>
    <submittedName>
        <fullName evidence="1">Uncharacterized protein</fullName>
    </submittedName>
</protein>
<keyword evidence="2" id="KW-1185">Reference proteome</keyword>
<dbReference type="EMBL" id="KZ824956">
    <property type="protein sequence ID" value="RAH70240.1"/>
    <property type="molecule type" value="Genomic_DNA"/>
</dbReference>
<reference evidence="1" key="1">
    <citation type="submission" date="2018-02" db="EMBL/GenBank/DDBJ databases">
        <title>The genomes of Aspergillus section Nigri reveals drivers in fungal speciation.</title>
        <authorList>
            <consortium name="DOE Joint Genome Institute"/>
            <person name="Vesth T.C."/>
            <person name="Nybo J."/>
            <person name="Theobald S."/>
            <person name="Brandl J."/>
            <person name="Frisvad J.C."/>
            <person name="Nielsen K.F."/>
            <person name="Lyhne E.K."/>
            <person name="Kogle M.E."/>
            <person name="Kuo A."/>
            <person name="Riley R."/>
            <person name="Clum A."/>
            <person name="Nolan M."/>
            <person name="Lipzen A."/>
            <person name="Salamov A."/>
            <person name="Henrissat B."/>
            <person name="Wiebenga A."/>
            <person name="De vries R.P."/>
            <person name="Grigoriev I.V."/>
            <person name="Mortensen U.H."/>
            <person name="Andersen M.R."/>
            <person name="Baker S.E."/>
        </authorList>
    </citation>
    <scope>NUCLEOTIDE SEQUENCE</scope>
    <source>
        <strain evidence="1">CBS 121060</strain>
    </source>
</reference>
<gene>
    <name evidence="1" type="ORF">BO66DRAFT_92320</name>
</gene>